<dbReference type="AlphaFoldDB" id="A0A8T3BP06"/>
<name>A0A8T3BP06_DENNO</name>
<protein>
    <submittedName>
        <fullName evidence="1">Uncharacterized protein</fullName>
    </submittedName>
</protein>
<proteinExistence type="predicted"/>
<comment type="caution">
    <text evidence="1">The sequence shown here is derived from an EMBL/GenBank/DDBJ whole genome shotgun (WGS) entry which is preliminary data.</text>
</comment>
<evidence type="ECO:0000313" key="2">
    <source>
        <dbReference type="Proteomes" id="UP000829196"/>
    </source>
</evidence>
<dbReference type="Proteomes" id="UP000829196">
    <property type="component" value="Unassembled WGS sequence"/>
</dbReference>
<organism evidence="1 2">
    <name type="scientific">Dendrobium nobile</name>
    <name type="common">Orchid</name>
    <dbReference type="NCBI Taxonomy" id="94219"/>
    <lineage>
        <taxon>Eukaryota</taxon>
        <taxon>Viridiplantae</taxon>
        <taxon>Streptophyta</taxon>
        <taxon>Embryophyta</taxon>
        <taxon>Tracheophyta</taxon>
        <taxon>Spermatophyta</taxon>
        <taxon>Magnoliopsida</taxon>
        <taxon>Liliopsida</taxon>
        <taxon>Asparagales</taxon>
        <taxon>Orchidaceae</taxon>
        <taxon>Epidendroideae</taxon>
        <taxon>Malaxideae</taxon>
        <taxon>Dendrobiinae</taxon>
        <taxon>Dendrobium</taxon>
    </lineage>
</organism>
<keyword evidence="2" id="KW-1185">Reference proteome</keyword>
<accession>A0A8T3BP06</accession>
<sequence>MAMSTNPSASLLATNPTGARPTVLFSPLKESCRMRGNSNLEWGYLQFYKNRIRDLKATADISFRPDKCAQNNVTSLKDHANISLKLASYVMVPSGHDLSFLGRPPGKRVRQTRKKLMAERFRHPPPRNLPSPSYV</sequence>
<reference evidence="1" key="1">
    <citation type="journal article" date="2022" name="Front. Genet.">
        <title>Chromosome-Scale Assembly of the Dendrobium nobile Genome Provides Insights Into the Molecular Mechanism of the Biosynthesis of the Medicinal Active Ingredient of Dendrobium.</title>
        <authorList>
            <person name="Xu Q."/>
            <person name="Niu S.-C."/>
            <person name="Li K.-L."/>
            <person name="Zheng P.-J."/>
            <person name="Zhang X.-J."/>
            <person name="Jia Y."/>
            <person name="Liu Y."/>
            <person name="Niu Y.-X."/>
            <person name="Yu L.-H."/>
            <person name="Chen D.-F."/>
            <person name="Zhang G.-Q."/>
        </authorList>
    </citation>
    <scope>NUCLEOTIDE SEQUENCE</scope>
    <source>
        <tissue evidence="1">Leaf</tissue>
    </source>
</reference>
<gene>
    <name evidence="1" type="ORF">KFK09_008500</name>
</gene>
<dbReference type="EMBL" id="JAGYWB010000007">
    <property type="protein sequence ID" value="KAI0515832.1"/>
    <property type="molecule type" value="Genomic_DNA"/>
</dbReference>
<evidence type="ECO:0000313" key="1">
    <source>
        <dbReference type="EMBL" id="KAI0515832.1"/>
    </source>
</evidence>